<feature type="compositionally biased region" description="Basic and acidic residues" evidence="1">
    <location>
        <begin position="319"/>
        <end position="342"/>
    </location>
</feature>
<feature type="region of interest" description="Disordered" evidence="1">
    <location>
        <begin position="249"/>
        <end position="302"/>
    </location>
</feature>
<feature type="region of interest" description="Disordered" evidence="1">
    <location>
        <begin position="1165"/>
        <end position="1188"/>
    </location>
</feature>
<feature type="region of interest" description="Disordered" evidence="1">
    <location>
        <begin position="319"/>
        <end position="351"/>
    </location>
</feature>
<gene>
    <name evidence="3" type="ORF">EZS28_004603</name>
</gene>
<feature type="compositionally biased region" description="Basic and acidic residues" evidence="1">
    <location>
        <begin position="853"/>
        <end position="868"/>
    </location>
</feature>
<feature type="compositionally biased region" description="Low complexity" evidence="1">
    <location>
        <begin position="929"/>
        <end position="954"/>
    </location>
</feature>
<dbReference type="SMART" id="SM00491">
    <property type="entry name" value="HELICc2"/>
    <property type="match status" value="1"/>
</dbReference>
<feature type="compositionally biased region" description="Low complexity" evidence="1">
    <location>
        <begin position="1564"/>
        <end position="1576"/>
    </location>
</feature>
<feature type="domain" description="ATP-dependent helicase C-terminal" evidence="2">
    <location>
        <begin position="423"/>
        <end position="596"/>
    </location>
</feature>
<feature type="compositionally biased region" description="Polar residues" evidence="1">
    <location>
        <begin position="1577"/>
        <end position="1605"/>
    </location>
</feature>
<evidence type="ECO:0000313" key="4">
    <source>
        <dbReference type="Proteomes" id="UP000324800"/>
    </source>
</evidence>
<reference evidence="3 4" key="1">
    <citation type="submission" date="2019-03" db="EMBL/GenBank/DDBJ databases">
        <title>Single cell metagenomics reveals metabolic interactions within the superorganism composed of flagellate Streblomastix strix and complex community of Bacteroidetes bacteria on its surface.</title>
        <authorList>
            <person name="Treitli S.C."/>
            <person name="Kolisko M."/>
            <person name="Husnik F."/>
            <person name="Keeling P."/>
            <person name="Hampl V."/>
        </authorList>
    </citation>
    <scope>NUCLEOTIDE SEQUENCE [LARGE SCALE GENOMIC DNA]</scope>
    <source>
        <strain evidence="3">ST1C</strain>
    </source>
</reference>
<feature type="compositionally biased region" description="Basic residues" evidence="1">
    <location>
        <begin position="835"/>
        <end position="852"/>
    </location>
</feature>
<dbReference type="GO" id="GO:1990918">
    <property type="term" value="P:double-strand break repair involved in meiotic recombination"/>
    <property type="evidence" value="ECO:0007669"/>
    <property type="project" value="TreeGrafter"/>
</dbReference>
<comment type="caution">
    <text evidence="3">The sequence shown here is derived from an EMBL/GenBank/DDBJ whole genome shotgun (WGS) entry which is preliminary data.</text>
</comment>
<dbReference type="Gene3D" id="3.40.50.300">
    <property type="entry name" value="P-loop containing nucleotide triphosphate hydrolases"/>
    <property type="match status" value="2"/>
</dbReference>
<dbReference type="GO" id="GO:0003678">
    <property type="term" value="F:DNA helicase activity"/>
    <property type="evidence" value="ECO:0007669"/>
    <property type="project" value="TreeGrafter"/>
</dbReference>
<feature type="compositionally biased region" description="Polar residues" evidence="1">
    <location>
        <begin position="1374"/>
        <end position="1390"/>
    </location>
</feature>
<dbReference type="OrthoDB" id="19182at2759"/>
<dbReference type="GO" id="GO:0005524">
    <property type="term" value="F:ATP binding"/>
    <property type="evidence" value="ECO:0007669"/>
    <property type="project" value="InterPro"/>
</dbReference>
<feature type="region of interest" description="Disordered" evidence="1">
    <location>
        <begin position="1545"/>
        <end position="1627"/>
    </location>
</feature>
<feature type="region of interest" description="Disordered" evidence="1">
    <location>
        <begin position="923"/>
        <end position="969"/>
    </location>
</feature>
<evidence type="ECO:0000259" key="2">
    <source>
        <dbReference type="SMART" id="SM00491"/>
    </source>
</evidence>
<proteinExistence type="predicted"/>
<dbReference type="EMBL" id="SNRW01000664">
    <property type="protein sequence ID" value="KAA6399878.1"/>
    <property type="molecule type" value="Genomic_DNA"/>
</dbReference>
<feature type="compositionally biased region" description="Basic and acidic residues" evidence="1">
    <location>
        <begin position="1609"/>
        <end position="1627"/>
    </location>
</feature>
<dbReference type="GO" id="GO:0016818">
    <property type="term" value="F:hydrolase activity, acting on acid anhydrides, in phosphorus-containing anhydrides"/>
    <property type="evidence" value="ECO:0007669"/>
    <property type="project" value="InterPro"/>
</dbReference>
<dbReference type="PANTHER" id="PTHR11472">
    <property type="entry name" value="DNA REPAIR DEAD HELICASE RAD3/XP-D SUBFAMILY MEMBER"/>
    <property type="match status" value="1"/>
</dbReference>
<dbReference type="GO" id="GO:0003676">
    <property type="term" value="F:nucleic acid binding"/>
    <property type="evidence" value="ECO:0007669"/>
    <property type="project" value="InterPro"/>
</dbReference>
<dbReference type="GO" id="GO:0006289">
    <property type="term" value="P:nucleotide-excision repair"/>
    <property type="evidence" value="ECO:0007669"/>
    <property type="project" value="TreeGrafter"/>
</dbReference>
<feature type="region of interest" description="Disordered" evidence="1">
    <location>
        <begin position="831"/>
        <end position="885"/>
    </location>
</feature>
<organism evidence="3 4">
    <name type="scientific">Streblomastix strix</name>
    <dbReference type="NCBI Taxonomy" id="222440"/>
    <lineage>
        <taxon>Eukaryota</taxon>
        <taxon>Metamonada</taxon>
        <taxon>Preaxostyla</taxon>
        <taxon>Oxymonadida</taxon>
        <taxon>Streblomastigidae</taxon>
        <taxon>Streblomastix</taxon>
    </lineage>
</organism>
<feature type="region of interest" description="Disordered" evidence="1">
    <location>
        <begin position="526"/>
        <end position="545"/>
    </location>
</feature>
<sequence>MDLNQMRKAKSEYDQNQQMNIKQSRQYSFPLWQRDIIDHLTERQPIADPRYSNQQGNKKNWNQNNNIQQLPVVGASVGRWWKEISFKALSPSVAFHSLTKALSIILTSGTLAPLVSFASELEAQFNQTLEAGHVVDMNKQVWVGTIPRLLTSNVNYGQKQQQQQQQYQQQQGNSIMLQSTYQSTRDQNILDAYGESLLRLVQVVPAGMLVFFCSFSQCFLFLKHWKRTGMLEQISQYKRLFVEPRNQVDQYHGSNNQSGDGSNNSNQGNSFSGKGQWRGRNRGKQQFGVGQSTSNDKEQDDKNVLIQVIKQFRQSVIENLKESKPKKKSQDSKKDSKMKIDDSENIQNDEDEEALQEMDIMRAQLFEDDIVDEEEEVETALFAAKEEEEKKKQKTTSGKGSRGGRGRRRQDRNSNQNQNQNQNQSATLASSKTKQQGSTSMFLFQQNSFTAFGDIIPLQGVGNSKGGALLFAVCRGKVSEGINFADDMARCVVLMGIPFPSKMATDIKLKMDFNDQEYQRYLQQMRSSNQYSRSRSNVNSSSSSISSTAVPLIQPLTGNEWYSLQATRAANQALGRVIRHRADYGALILLDSRFHSEGPNSGMAIIDRGQNQQQQQQYGQPQSLIPSSRQGLSKWFAKDTKEYHSVDDATESLKSFFQKAEIESGKIRAVIRKQMEEDKKQQEIKNTEDLKAAIAAQQEKNTLVASIIKNKSLTDQIGENPFAQFAHDGSPLQIKLAQTISNAQQLQSPPNEMNKIAYNHKTKMTSFHSTGIGSNQFHLSSQQFEPQDVLIDKLLAEEEQLKEDEEMLMKIENMENVDFNWNGNQNVNLNVNQNSKKKINPIKKDSGRKRIRYNKDEDKEALPPDKSFEQQQEEEEESKQSNQIGSGNIAQLHAQGLNMLKQINKGKHINEQRILQTSALITDSHSHPHTSTSLSSSSSSSSSSIDTPLSQQSLMPPPQLKTTTSDGLVPSESESFMKLRCLVACKSCSCCIVLATEQENEVKSAQITSPNTLNNNQITTNVYSQSLIDRIPGLNPWYFSTAPISAHIQPSPFRTLPSTIPYPTNGQPFKLSYLSIIPDIPPPNIETTGRWKELRQVLAARQQEKQSVHQRGNTKNQISQNSILPFNIVLMNPHESLPSSLLQATDQFTSDININNNKPLITSSFTSSNSYQSSSSSSSSTSQLSTQSSDQYIPSSLLSIPGNTDSSYSILSPQPSSITGFIYPGSILGLDQRWPIAYLLRENEQQNLMQRDFEDENENNGRQINTSASLLENIEQQCQQTPVNTPISWINSESLMFDYLLCANCRQVLGIQIMAEGLHSFIQRTAAISQSANSSNSISFRDSDTNNQHLGQVVWSVDNCFISNKIGSIKISPQPKNTPTKASNTITNKQNLKDNKSPFNQLEKDNEFEKKTNIPQFAVSSSEFSDPRLAAISQPSQITQLSVFTESLPSNKQNCNQNSQFDISMQQHQSDITLHPTFTGTFQIEDKQNSNIMNLQNNGGQPTKDNYQITQSSEESTNFIQQNENTSKNEQAIKKKSLLSLVHSEHQQFDKTEPNIPQIHNEIPPNQNNNSIANNPTQLQQGQNQSAKSTSRFQQLQMRAQSRKSTIIKAEEEHPFGYEQDKKGQQK</sequence>
<evidence type="ECO:0000313" key="3">
    <source>
        <dbReference type="EMBL" id="KAA6399878.1"/>
    </source>
</evidence>
<dbReference type="Proteomes" id="UP000324800">
    <property type="component" value="Unassembled WGS sequence"/>
</dbReference>
<evidence type="ECO:0000256" key="1">
    <source>
        <dbReference type="SAM" id="MobiDB-lite"/>
    </source>
</evidence>
<feature type="compositionally biased region" description="Low complexity" evidence="1">
    <location>
        <begin position="253"/>
        <end position="275"/>
    </location>
</feature>
<feature type="region of interest" description="Disordered" evidence="1">
    <location>
        <begin position="1371"/>
        <end position="1399"/>
    </location>
</feature>
<dbReference type="Pfam" id="PF13307">
    <property type="entry name" value="Helicase_C_2"/>
    <property type="match status" value="1"/>
</dbReference>
<dbReference type="GO" id="GO:0005634">
    <property type="term" value="C:nucleus"/>
    <property type="evidence" value="ECO:0007669"/>
    <property type="project" value="TreeGrafter"/>
</dbReference>
<dbReference type="PANTHER" id="PTHR11472:SF47">
    <property type="entry name" value="FANCONI ANEMIA GROUP J PROTEIN"/>
    <property type="match status" value="1"/>
</dbReference>
<feature type="region of interest" description="Disordered" evidence="1">
    <location>
        <begin position="382"/>
        <end position="433"/>
    </location>
</feature>
<dbReference type="InterPro" id="IPR045028">
    <property type="entry name" value="DinG/Rad3-like"/>
</dbReference>
<protein>
    <submittedName>
        <fullName evidence="3">Putative Fanconi anemia group J protein</fullName>
    </submittedName>
</protein>
<dbReference type="InterPro" id="IPR006555">
    <property type="entry name" value="ATP-dep_Helicase_C"/>
</dbReference>
<dbReference type="InterPro" id="IPR027417">
    <property type="entry name" value="P-loop_NTPase"/>
</dbReference>
<name>A0A5J4WXS5_9EUKA</name>
<accession>A0A5J4WXS5</accession>
<feature type="compositionally biased region" description="Low complexity" evidence="1">
    <location>
        <begin position="413"/>
        <end position="425"/>
    </location>
</feature>